<comment type="caution">
    <text evidence="4">The sequence shown here is derived from an EMBL/GenBank/DDBJ whole genome shotgun (WGS) entry which is preliminary data.</text>
</comment>
<protein>
    <submittedName>
        <fullName evidence="4">N-acetyltransferase</fullName>
    </submittedName>
</protein>
<name>A0A917H8Q9_9BACL</name>
<dbReference type="CDD" id="cd04301">
    <property type="entry name" value="NAT_SF"/>
    <property type="match status" value="1"/>
</dbReference>
<evidence type="ECO:0000313" key="5">
    <source>
        <dbReference type="Proteomes" id="UP000600247"/>
    </source>
</evidence>
<gene>
    <name evidence="4" type="ORF">GCM10010918_28320</name>
</gene>
<reference evidence="4 5" key="1">
    <citation type="journal article" date="2014" name="Int. J. Syst. Evol. Microbiol.">
        <title>Complete genome sequence of Corynebacterium casei LMG S-19264T (=DSM 44701T), isolated from a smear-ripened cheese.</title>
        <authorList>
            <consortium name="US DOE Joint Genome Institute (JGI-PGF)"/>
            <person name="Walter F."/>
            <person name="Albersmeier A."/>
            <person name="Kalinowski J."/>
            <person name="Ruckert C."/>
        </authorList>
    </citation>
    <scope>NUCLEOTIDE SEQUENCE [LARGE SCALE GENOMIC DNA]</scope>
    <source>
        <strain evidence="4 5">CGMCC 1.15286</strain>
    </source>
</reference>
<dbReference type="SUPFAM" id="SSF55729">
    <property type="entry name" value="Acyl-CoA N-acyltransferases (Nat)"/>
    <property type="match status" value="1"/>
</dbReference>
<dbReference type="PANTHER" id="PTHR43877:SF2">
    <property type="entry name" value="AMINOALKYLPHOSPHONATE N-ACETYLTRANSFERASE-RELATED"/>
    <property type="match status" value="1"/>
</dbReference>
<feature type="domain" description="N-acetyltransferase" evidence="3">
    <location>
        <begin position="8"/>
        <end position="170"/>
    </location>
</feature>
<evidence type="ECO:0000256" key="2">
    <source>
        <dbReference type="ARBA" id="ARBA00023315"/>
    </source>
</evidence>
<dbReference type="Pfam" id="PF00583">
    <property type="entry name" value="Acetyltransf_1"/>
    <property type="match status" value="1"/>
</dbReference>
<dbReference type="PROSITE" id="PS51186">
    <property type="entry name" value="GNAT"/>
    <property type="match status" value="1"/>
</dbReference>
<sequence length="173" mass="19762">MLLNANPIEVRPAVLSDDETILSLWQTAARWLQAKGIEQWKPEYFNIGQIKEWMDSGAEIFIASIDGEAVGTLLICWTDPSVWEELNSEDAGYIHRFAVSRTHTKAGIGRYLLDWAEREIAARGKRMARLDCMADNTALNSYYQSNGYVQVGTRHWSNGWRANLYEKQLTNGY</sequence>
<dbReference type="EMBL" id="BMHY01000004">
    <property type="protein sequence ID" value="GGG71172.1"/>
    <property type="molecule type" value="Genomic_DNA"/>
</dbReference>
<keyword evidence="5" id="KW-1185">Reference proteome</keyword>
<evidence type="ECO:0000256" key="1">
    <source>
        <dbReference type="ARBA" id="ARBA00022679"/>
    </source>
</evidence>
<proteinExistence type="predicted"/>
<dbReference type="InterPro" id="IPR000182">
    <property type="entry name" value="GNAT_dom"/>
</dbReference>
<keyword evidence="2" id="KW-0012">Acyltransferase</keyword>
<dbReference type="RefSeq" id="WP_188889810.1">
    <property type="nucleotide sequence ID" value="NZ_BMHY01000004.1"/>
</dbReference>
<dbReference type="Gene3D" id="3.40.630.30">
    <property type="match status" value="1"/>
</dbReference>
<dbReference type="InterPro" id="IPR016181">
    <property type="entry name" value="Acyl_CoA_acyltransferase"/>
</dbReference>
<dbReference type="InterPro" id="IPR050832">
    <property type="entry name" value="Bact_Acetyltransf"/>
</dbReference>
<dbReference type="AlphaFoldDB" id="A0A917H8Q9"/>
<dbReference type="GO" id="GO:0016747">
    <property type="term" value="F:acyltransferase activity, transferring groups other than amino-acyl groups"/>
    <property type="evidence" value="ECO:0007669"/>
    <property type="project" value="InterPro"/>
</dbReference>
<evidence type="ECO:0000259" key="3">
    <source>
        <dbReference type="PROSITE" id="PS51186"/>
    </source>
</evidence>
<dbReference type="PANTHER" id="PTHR43877">
    <property type="entry name" value="AMINOALKYLPHOSPHONATE N-ACETYLTRANSFERASE-RELATED-RELATED"/>
    <property type="match status" value="1"/>
</dbReference>
<dbReference type="Proteomes" id="UP000600247">
    <property type="component" value="Unassembled WGS sequence"/>
</dbReference>
<organism evidence="4 5">
    <name type="scientific">Paenibacillus radicis</name>
    <name type="common">ex Gao et al. 2016</name>
    <dbReference type="NCBI Taxonomy" id="1737354"/>
    <lineage>
        <taxon>Bacteria</taxon>
        <taxon>Bacillati</taxon>
        <taxon>Bacillota</taxon>
        <taxon>Bacilli</taxon>
        <taxon>Bacillales</taxon>
        <taxon>Paenibacillaceae</taxon>
        <taxon>Paenibacillus</taxon>
    </lineage>
</organism>
<accession>A0A917H8Q9</accession>
<evidence type="ECO:0000313" key="4">
    <source>
        <dbReference type="EMBL" id="GGG71172.1"/>
    </source>
</evidence>
<keyword evidence="1" id="KW-0808">Transferase</keyword>